<keyword evidence="6" id="KW-1185">Reference proteome</keyword>
<dbReference type="Pfam" id="PF01750">
    <property type="entry name" value="HycI"/>
    <property type="match status" value="1"/>
</dbReference>
<dbReference type="InterPro" id="IPR023430">
    <property type="entry name" value="Pept_HybD-like_dom_sf"/>
</dbReference>
<dbReference type="Gene3D" id="3.40.50.1450">
    <property type="entry name" value="HybD-like"/>
    <property type="match status" value="1"/>
</dbReference>
<keyword evidence="4" id="KW-0378">Hydrolase</keyword>
<dbReference type="NCBIfam" id="TIGR00072">
    <property type="entry name" value="hydrog_prot"/>
    <property type="match status" value="1"/>
</dbReference>
<name>A0A1C4FKU0_9BACT</name>
<dbReference type="PRINTS" id="PR00446">
    <property type="entry name" value="HYDRGNUPTAKE"/>
</dbReference>
<dbReference type="AlphaFoldDB" id="A0A1C4FKU0"/>
<comment type="similarity">
    <text evidence="1">Belongs to the peptidase A31 family.</text>
</comment>
<dbReference type="Proteomes" id="UP000242818">
    <property type="component" value="Unassembled WGS sequence"/>
</dbReference>
<evidence type="ECO:0000313" key="6">
    <source>
        <dbReference type="Proteomes" id="UP000242818"/>
    </source>
</evidence>
<dbReference type="InterPro" id="IPR000671">
    <property type="entry name" value="Peptidase_A31"/>
</dbReference>
<dbReference type="PANTHER" id="PTHR30302:SF1">
    <property type="entry name" value="HYDROGENASE 2 MATURATION PROTEASE"/>
    <property type="match status" value="1"/>
</dbReference>
<sequence>MMNEVLVEKRVAVMGFGNPCRSDDGVGIYVVEQLQRQLKDHSHISVFDMGTGAFEVLFKLKGHQRIILIDAVVNTGEPAGTLFKVPAAELEAAIIDDPMVFLHSLKWDQALSYAKKLLQQEYPDDIQVYLIAVDDTKLEITLSDTVKEAGDKVVQLIMQEELGIVTY</sequence>
<protein>
    <submittedName>
        <fullName evidence="5">Hydrogenase maturation protease</fullName>
    </submittedName>
</protein>
<keyword evidence="3" id="KW-0064">Aspartyl protease</keyword>
<keyword evidence="2 5" id="KW-0645">Protease</keyword>
<evidence type="ECO:0000313" key="5">
    <source>
        <dbReference type="EMBL" id="SCC56235.1"/>
    </source>
</evidence>
<dbReference type="EMBL" id="FMAR01000015">
    <property type="protein sequence ID" value="SCC56235.1"/>
    <property type="molecule type" value="Genomic_DNA"/>
</dbReference>
<evidence type="ECO:0000256" key="1">
    <source>
        <dbReference type="ARBA" id="ARBA00006814"/>
    </source>
</evidence>
<dbReference type="GO" id="GO:0004190">
    <property type="term" value="F:aspartic-type endopeptidase activity"/>
    <property type="evidence" value="ECO:0007669"/>
    <property type="project" value="UniProtKB-KW"/>
</dbReference>
<evidence type="ECO:0000256" key="3">
    <source>
        <dbReference type="ARBA" id="ARBA00022750"/>
    </source>
</evidence>
<dbReference type="GO" id="GO:0008047">
    <property type="term" value="F:enzyme activator activity"/>
    <property type="evidence" value="ECO:0007669"/>
    <property type="project" value="InterPro"/>
</dbReference>
<proteinExistence type="inferred from homology"/>
<accession>A0A1C4FKU0</accession>
<dbReference type="RefSeq" id="WP_205686002.1">
    <property type="nucleotide sequence ID" value="NZ_FMAR01000015.1"/>
</dbReference>
<evidence type="ECO:0000256" key="4">
    <source>
        <dbReference type="ARBA" id="ARBA00022801"/>
    </source>
</evidence>
<dbReference type="SUPFAM" id="SSF53163">
    <property type="entry name" value="HybD-like"/>
    <property type="match status" value="1"/>
</dbReference>
<reference evidence="5 6" key="1">
    <citation type="submission" date="2016-08" db="EMBL/GenBank/DDBJ databases">
        <authorList>
            <person name="Seilhamer J.J."/>
        </authorList>
    </citation>
    <scope>NUCLEOTIDE SEQUENCE [LARGE SCALE GENOMIC DNA]</scope>
    <source>
        <strain evidence="5 6">A37T2</strain>
    </source>
</reference>
<dbReference type="GO" id="GO:0016485">
    <property type="term" value="P:protein processing"/>
    <property type="evidence" value="ECO:0007669"/>
    <property type="project" value="TreeGrafter"/>
</dbReference>
<gene>
    <name evidence="5" type="ORF">GA0116948_11510</name>
</gene>
<organism evidence="5 6">
    <name type="scientific">Chitinophaga costaii</name>
    <dbReference type="NCBI Taxonomy" id="1335309"/>
    <lineage>
        <taxon>Bacteria</taxon>
        <taxon>Pseudomonadati</taxon>
        <taxon>Bacteroidota</taxon>
        <taxon>Chitinophagia</taxon>
        <taxon>Chitinophagales</taxon>
        <taxon>Chitinophagaceae</taxon>
        <taxon>Chitinophaga</taxon>
    </lineage>
</organism>
<dbReference type="PANTHER" id="PTHR30302">
    <property type="entry name" value="HYDROGENASE 1 MATURATION PROTEASE"/>
    <property type="match status" value="1"/>
</dbReference>
<dbReference type="STRING" id="1335309.GA0116948_11510"/>
<evidence type="ECO:0000256" key="2">
    <source>
        <dbReference type="ARBA" id="ARBA00022670"/>
    </source>
</evidence>